<protein>
    <submittedName>
        <fullName evidence="2">NnrS family protein</fullName>
    </submittedName>
</protein>
<keyword evidence="1" id="KW-1133">Transmembrane helix</keyword>
<feature type="transmembrane region" description="Helical" evidence="1">
    <location>
        <begin position="219"/>
        <end position="237"/>
    </location>
</feature>
<keyword evidence="1" id="KW-0812">Transmembrane</keyword>
<dbReference type="Proteomes" id="UP000019184">
    <property type="component" value="Unassembled WGS sequence"/>
</dbReference>
<feature type="transmembrane region" description="Helical" evidence="1">
    <location>
        <begin position="21"/>
        <end position="46"/>
    </location>
</feature>
<feature type="transmembrane region" description="Helical" evidence="1">
    <location>
        <begin position="337"/>
        <end position="359"/>
    </location>
</feature>
<accession>A0A7U7GGM8</accession>
<feature type="transmembrane region" description="Helical" evidence="1">
    <location>
        <begin position="243"/>
        <end position="260"/>
    </location>
</feature>
<dbReference type="InterPro" id="IPR010266">
    <property type="entry name" value="NnrS"/>
</dbReference>
<feature type="transmembrane region" description="Helical" evidence="1">
    <location>
        <begin position="95"/>
        <end position="114"/>
    </location>
</feature>
<dbReference type="OrthoDB" id="9770040at2"/>
<sequence>MTSSTTDSTQLPLSKIALLNLGFRPFFLGAALFAIVSVALWMGVYAFQLPLQIEGISIFQWHAHEMIYGFAVAVIAGFLLTAVKNWTGVQTLYGLGLLGLFALWAIPRILFFFGTCFMGLAATLDILFILSLIVAVAYPVFKVRQWKQMGIMAKLALLAVGNSCFYLGAAGFIENGVYIGIYGGLYLIIGLMLTMGRRLIPFFVEVGVGYPVKLLNSKWLDLSSLVLFLVFFIVEVFIGNQPISALLSMGLFIITSVRLVGWHTVGIWKQPLLWSLFIAFLLIDVGFLLMALLPFFNLSKLLAIHAFSFGGIGIATLSMMARVSLGHTGRDVKSPSVAVTIALAALIAGSLFRVALPLIAADFYLIWVLVSQILWIAAFLIFVIIYSPMLIKPRVDGQFG</sequence>
<dbReference type="EMBL" id="CBTK010000318">
    <property type="protein sequence ID" value="CDH47783.1"/>
    <property type="molecule type" value="Genomic_DNA"/>
</dbReference>
<proteinExistence type="predicted"/>
<comment type="caution">
    <text evidence="2">The sequence shown here is derived from an EMBL/GenBank/DDBJ whole genome shotgun (WGS) entry which is preliminary data.</text>
</comment>
<feature type="transmembrane region" description="Helical" evidence="1">
    <location>
        <begin position="153"/>
        <end position="173"/>
    </location>
</feature>
<organism evidence="2 3">
    <name type="scientific">Candidatus Contendobacter odensis Run_B_J11</name>
    <dbReference type="NCBI Taxonomy" id="1400861"/>
    <lineage>
        <taxon>Bacteria</taxon>
        <taxon>Pseudomonadati</taxon>
        <taxon>Pseudomonadota</taxon>
        <taxon>Gammaproteobacteria</taxon>
        <taxon>Candidatus Competibacteraceae</taxon>
        <taxon>Candidatus Contendibacter</taxon>
    </lineage>
</organism>
<reference evidence="2 3" key="1">
    <citation type="journal article" date="2014" name="ISME J.">
        <title>Candidatus Competibacter-lineage genomes retrieved from metagenomes reveal functional metabolic diversity.</title>
        <authorList>
            <person name="McIlroy S.J."/>
            <person name="Albertsen M."/>
            <person name="Andresen E.K."/>
            <person name="Saunders A.M."/>
            <person name="Kristiansen R."/>
            <person name="Stokholm-Bjerregaard M."/>
            <person name="Nielsen K.L."/>
            <person name="Nielsen P.H."/>
        </authorList>
    </citation>
    <scope>NUCLEOTIDE SEQUENCE [LARGE SCALE GENOMIC DNA]</scope>
    <source>
        <strain evidence="2 3">Run_B_J11</strain>
    </source>
</reference>
<feature type="transmembrane region" description="Helical" evidence="1">
    <location>
        <begin position="272"/>
        <end position="296"/>
    </location>
</feature>
<evidence type="ECO:0000256" key="1">
    <source>
        <dbReference type="SAM" id="Phobius"/>
    </source>
</evidence>
<feature type="transmembrane region" description="Helical" evidence="1">
    <location>
        <begin position="120"/>
        <end position="141"/>
    </location>
</feature>
<feature type="transmembrane region" description="Helical" evidence="1">
    <location>
        <begin position="302"/>
        <end position="325"/>
    </location>
</feature>
<feature type="transmembrane region" description="Helical" evidence="1">
    <location>
        <begin position="365"/>
        <end position="386"/>
    </location>
</feature>
<feature type="transmembrane region" description="Helical" evidence="1">
    <location>
        <begin position="179"/>
        <end position="199"/>
    </location>
</feature>
<dbReference type="Pfam" id="PF05940">
    <property type="entry name" value="NnrS"/>
    <property type="match status" value="1"/>
</dbReference>
<dbReference type="AlphaFoldDB" id="A0A7U7GGM8"/>
<gene>
    <name evidence="2" type="ORF">BN874_980002</name>
</gene>
<name>A0A7U7GGM8_9GAMM</name>
<keyword evidence="3" id="KW-1185">Reference proteome</keyword>
<evidence type="ECO:0000313" key="3">
    <source>
        <dbReference type="Proteomes" id="UP000019184"/>
    </source>
</evidence>
<dbReference type="RefSeq" id="WP_034437072.1">
    <property type="nucleotide sequence ID" value="NZ_CBTK010000318.1"/>
</dbReference>
<feature type="transmembrane region" description="Helical" evidence="1">
    <location>
        <begin position="66"/>
        <end position="83"/>
    </location>
</feature>
<evidence type="ECO:0000313" key="2">
    <source>
        <dbReference type="EMBL" id="CDH47783.1"/>
    </source>
</evidence>
<keyword evidence="1" id="KW-0472">Membrane</keyword>